<dbReference type="InterPro" id="IPR001845">
    <property type="entry name" value="HTH_ArsR_DNA-bd_dom"/>
</dbReference>
<reference evidence="2" key="1">
    <citation type="submission" date="2018-12" db="EMBL/GenBank/DDBJ databases">
        <title>Novel natural products biosynthetic potential of the class Ktedonobacteria.</title>
        <authorList>
            <person name="Zheng Y."/>
            <person name="Saitou A."/>
            <person name="Wang C.M."/>
            <person name="Toyoda A."/>
            <person name="Minakuchi Y."/>
            <person name="Sekiguchi Y."/>
            <person name="Ueda K."/>
            <person name="Takano H."/>
            <person name="Sakai Y."/>
            <person name="Yokota A."/>
            <person name="Yabe S."/>
        </authorList>
    </citation>
    <scope>NUCLEOTIDE SEQUENCE</scope>
    <source>
        <strain evidence="2">COM3</strain>
    </source>
</reference>
<accession>A0A455SRU3</accession>
<name>A0A455SRU3_9CHLR</name>
<dbReference type="InterPro" id="IPR011991">
    <property type="entry name" value="ArsR-like_HTH"/>
</dbReference>
<protein>
    <recommendedName>
        <fullName evidence="1">HTH arsR-type domain-containing protein</fullName>
    </recommendedName>
</protein>
<dbReference type="CDD" id="cd00090">
    <property type="entry name" value="HTH_ARSR"/>
    <property type="match status" value="1"/>
</dbReference>
<dbReference type="EMBL" id="AP019376">
    <property type="protein sequence ID" value="BBH88935.1"/>
    <property type="molecule type" value="Genomic_DNA"/>
</dbReference>
<sequence length="209" mass="23307">MRTWNQRFFTSTRGRIIEILRQDSCTVDDLARKLQLTDNAIRAHLTTLERDGLVQQNGVRRGSSKPASVYELAPSAEQFFPRAYGTVLHTLITTLAEQMDEEELIALLRLTGERLSHRLGLPSGDVPTRLKATVRILQELGGAAHLEQHEDHYCIQGQQCPLAAAIEAHPAACQLAEAFVSELVGVAVQEQCELDETKPRCRFLIPLTP</sequence>
<gene>
    <name evidence="2" type="ORF">KTC_36860</name>
</gene>
<evidence type="ECO:0000313" key="2">
    <source>
        <dbReference type="EMBL" id="BBH88935.1"/>
    </source>
</evidence>
<dbReference type="SMART" id="SM00418">
    <property type="entry name" value="HTH_ARSR"/>
    <property type="match status" value="1"/>
</dbReference>
<dbReference type="Pfam" id="PF01022">
    <property type="entry name" value="HTH_5"/>
    <property type="match status" value="1"/>
</dbReference>
<dbReference type="InterPro" id="IPR036390">
    <property type="entry name" value="WH_DNA-bd_sf"/>
</dbReference>
<feature type="domain" description="HTH arsR-type" evidence="1">
    <location>
        <begin position="7"/>
        <end position="89"/>
    </location>
</feature>
<dbReference type="GO" id="GO:0003700">
    <property type="term" value="F:DNA-binding transcription factor activity"/>
    <property type="evidence" value="ECO:0007669"/>
    <property type="project" value="InterPro"/>
</dbReference>
<dbReference type="SUPFAM" id="SSF46785">
    <property type="entry name" value="Winged helix' DNA-binding domain"/>
    <property type="match status" value="1"/>
</dbReference>
<dbReference type="InterPro" id="IPR036388">
    <property type="entry name" value="WH-like_DNA-bd_sf"/>
</dbReference>
<organism evidence="2">
    <name type="scientific">Thermosporothrix sp. COM3</name>
    <dbReference type="NCBI Taxonomy" id="2490863"/>
    <lineage>
        <taxon>Bacteria</taxon>
        <taxon>Bacillati</taxon>
        <taxon>Chloroflexota</taxon>
        <taxon>Ktedonobacteria</taxon>
        <taxon>Ktedonobacterales</taxon>
        <taxon>Thermosporotrichaceae</taxon>
        <taxon>Thermosporothrix</taxon>
    </lineage>
</organism>
<proteinExistence type="predicted"/>
<dbReference type="AlphaFoldDB" id="A0A455SRU3"/>
<evidence type="ECO:0000259" key="1">
    <source>
        <dbReference type="SMART" id="SM00418"/>
    </source>
</evidence>
<dbReference type="Gene3D" id="1.10.10.10">
    <property type="entry name" value="Winged helix-like DNA-binding domain superfamily/Winged helix DNA-binding domain"/>
    <property type="match status" value="1"/>
</dbReference>